<comment type="caution">
    <text evidence="1">The sequence shown here is derived from an EMBL/GenBank/DDBJ whole genome shotgun (WGS) entry which is preliminary data.</text>
</comment>
<accession>A0A8I2C1Y7</accession>
<reference evidence="1" key="1">
    <citation type="submission" date="2021-02" db="EMBL/GenBank/DDBJ databases">
        <title>Genomic Encyclopedia of Type Strains, Phase IV (KMG-V): Genome sequencing to study the core and pangenomes of soil and plant-associated prokaryotes.</title>
        <authorList>
            <person name="Whitman W."/>
        </authorList>
    </citation>
    <scope>NUCLEOTIDE SEQUENCE</scope>
    <source>
        <strain evidence="1">USDA 406</strain>
    </source>
</reference>
<sequence length="85" mass="9440">MQCLQGFTYNFKNPDTQYRSGIDFDFDWGVSQFRSKQLFVGLVGYAYQQITADSGQLPILGSFESRVLGVGPQIGYLFPVGGMQG</sequence>
<gene>
    <name evidence="1" type="ORF">JOH49_000986</name>
</gene>
<name>A0A8I2C1Y7_BRAEL</name>
<protein>
    <submittedName>
        <fullName evidence="1">Uncharacterized protein</fullName>
    </submittedName>
</protein>
<dbReference type="AlphaFoldDB" id="A0A8I2C1Y7"/>
<dbReference type="Proteomes" id="UP000673383">
    <property type="component" value="Unassembled WGS sequence"/>
</dbReference>
<proteinExistence type="predicted"/>
<dbReference type="InterPro" id="IPR025737">
    <property type="entry name" value="FApF"/>
</dbReference>
<dbReference type="EMBL" id="JAFICZ010000001">
    <property type="protein sequence ID" value="MBP1291233.1"/>
    <property type="molecule type" value="Genomic_DNA"/>
</dbReference>
<evidence type="ECO:0000313" key="1">
    <source>
        <dbReference type="EMBL" id="MBP1291233.1"/>
    </source>
</evidence>
<evidence type="ECO:0000313" key="2">
    <source>
        <dbReference type="Proteomes" id="UP000673383"/>
    </source>
</evidence>
<dbReference type="Pfam" id="PF13557">
    <property type="entry name" value="Phenol_MetA_deg"/>
    <property type="match status" value="1"/>
</dbReference>
<organism evidence="1 2">
    <name type="scientific">Bradyrhizobium elkanii</name>
    <dbReference type="NCBI Taxonomy" id="29448"/>
    <lineage>
        <taxon>Bacteria</taxon>
        <taxon>Pseudomonadati</taxon>
        <taxon>Pseudomonadota</taxon>
        <taxon>Alphaproteobacteria</taxon>
        <taxon>Hyphomicrobiales</taxon>
        <taxon>Nitrobacteraceae</taxon>
        <taxon>Bradyrhizobium</taxon>
    </lineage>
</organism>